<dbReference type="SUPFAM" id="SSF55909">
    <property type="entry name" value="Pentein"/>
    <property type="match status" value="1"/>
</dbReference>
<gene>
    <name evidence="1" type="ORF">GOALK_033_00810</name>
</gene>
<evidence type="ECO:0008006" key="3">
    <source>
        <dbReference type="Google" id="ProtNLM"/>
    </source>
</evidence>
<evidence type="ECO:0000313" key="2">
    <source>
        <dbReference type="Proteomes" id="UP000003558"/>
    </source>
</evidence>
<dbReference type="RefSeq" id="WP_006357707.1">
    <property type="nucleotide sequence ID" value="NZ_BACI01000033.1"/>
</dbReference>
<organism evidence="1 2">
    <name type="scientific">Gordonia alkanivorans NBRC 16433</name>
    <dbReference type="NCBI Taxonomy" id="1027371"/>
    <lineage>
        <taxon>Bacteria</taxon>
        <taxon>Bacillati</taxon>
        <taxon>Actinomycetota</taxon>
        <taxon>Actinomycetes</taxon>
        <taxon>Mycobacteriales</taxon>
        <taxon>Gordoniaceae</taxon>
        <taxon>Gordonia</taxon>
    </lineage>
</organism>
<proteinExistence type="predicted"/>
<dbReference type="AlphaFoldDB" id="F9VSF9"/>
<dbReference type="Gene3D" id="3.75.10.10">
    <property type="entry name" value="L-arginine/glycine Amidinotransferase, Chain A"/>
    <property type="match status" value="1"/>
</dbReference>
<dbReference type="eggNOG" id="COG1834">
    <property type="taxonomic scope" value="Bacteria"/>
</dbReference>
<dbReference type="EMBL" id="BACI01000033">
    <property type="protein sequence ID" value="GAA11548.1"/>
    <property type="molecule type" value="Genomic_DNA"/>
</dbReference>
<sequence length="133" mass="14509">MAHPAIGVRTLELVDPRFYHLDTALGVLDDRTIAYHPAAFSARSRRLRDELFPDAIIATDADAAVLGLNLVSDGLDVVMTDRAPHLEAELREAGFRPVTVDLSELLKGGGRVKCCTLELQEIRSCPTRSSPTV</sequence>
<name>F9VSF9_9ACTN</name>
<comment type="caution">
    <text evidence="1">The sequence shown here is derived from an EMBL/GenBank/DDBJ whole genome shotgun (WGS) entry which is preliminary data.</text>
</comment>
<dbReference type="Proteomes" id="UP000003558">
    <property type="component" value="Unassembled WGS sequence"/>
</dbReference>
<dbReference type="STRING" id="1027371.GOALK_033_00810"/>
<dbReference type="GeneID" id="80262638"/>
<evidence type="ECO:0000313" key="1">
    <source>
        <dbReference type="EMBL" id="GAA11548.1"/>
    </source>
</evidence>
<accession>F9VSF9</accession>
<protein>
    <recommendedName>
        <fullName evidence="3">Amidinotransferase</fullName>
    </recommendedName>
</protein>
<reference evidence="1 2" key="1">
    <citation type="submission" date="2011-05" db="EMBL/GenBank/DDBJ databases">
        <title>Whole genome shotgun sequence of Gordonia alkanivorans NBRC 16433.</title>
        <authorList>
            <person name="Hosoyama A."/>
            <person name="Nakamura S."/>
            <person name="Takarada H."/>
            <person name="Tsuchikane K."/>
            <person name="Yamazaki S."/>
            <person name="Fujita N."/>
        </authorList>
    </citation>
    <scope>NUCLEOTIDE SEQUENCE [LARGE SCALE GENOMIC DNA]</scope>
    <source>
        <strain evidence="1 2">NBRC 16433</strain>
    </source>
</reference>